<name>A0A063YZX7_BACPU</name>
<evidence type="ECO:0000313" key="5">
    <source>
        <dbReference type="EMBL" id="PIK25469.1"/>
    </source>
</evidence>
<evidence type="ECO:0000313" key="4">
    <source>
        <dbReference type="EMBL" id="PCK21757.1"/>
    </source>
</evidence>
<reference evidence="2 6" key="1">
    <citation type="submission" date="2014-12" db="EMBL/GenBank/DDBJ databases">
        <title>Draft Genome Sequences of Five Spore-Forming Food Isolates of Bacillus pumilus.</title>
        <authorList>
            <person name="de Jong A."/>
            <person name="van Heel A.J."/>
            <person name="Montalban-Lopez M."/>
            <person name="Krawczyk A.O."/>
            <person name="Berendsen E.M."/>
            <person name="Wells-Bennik M."/>
            <person name="Kuipers O.P."/>
        </authorList>
    </citation>
    <scope>NUCLEOTIDE SEQUENCE [LARGE SCALE GENOMIC DNA]</scope>
    <source>
        <strain evidence="2 6">B4127</strain>
    </source>
</reference>
<dbReference type="KEGG" id="bpus:UP12_06835"/>
<evidence type="ECO:0000313" key="3">
    <source>
        <dbReference type="EMBL" id="MDR4249243.1"/>
    </source>
</evidence>
<reference evidence="5 8" key="3">
    <citation type="submission" date="2017-11" db="EMBL/GenBank/DDBJ databases">
        <title>Draft genome sequence of Bacillus pumilus 51_5il from lake Gorkoye (Russia: Novosibirsk region).</title>
        <authorList>
            <person name="Shipova A.A."/>
            <person name="Rozanov A.S."/>
            <person name="Bryanskaya A.V."/>
            <person name="Peltek S.E."/>
        </authorList>
    </citation>
    <scope>NUCLEOTIDE SEQUENCE [LARGE SCALE GENOMIC DNA]</scope>
    <source>
        <strain evidence="5 8">51_5il</strain>
    </source>
</reference>
<gene>
    <name evidence="3" type="primary">abbA</name>
    <name evidence="2" type="ORF">B4127_1945</name>
    <name evidence="1" type="ORF">C5695_07100</name>
    <name evidence="4" type="ORF">CEY02_06615</name>
    <name evidence="5" type="ORF">CTV99_17680</name>
    <name evidence="3" type="ORF">FO508_02645</name>
</gene>
<evidence type="ECO:0000313" key="6">
    <source>
        <dbReference type="Proteomes" id="UP000031978"/>
    </source>
</evidence>
<reference evidence="4 7" key="2">
    <citation type="submission" date="2017-06" db="EMBL/GenBank/DDBJ databases">
        <title>Draft Genome Sequence of Bacillus sp Strain 36R Isolated from saline sediment at Atanasia, Sonora, Mexico.</title>
        <authorList>
            <person name="Sanchez Diaz R."/>
            <person name="Quiroz Macias M.E."/>
            <person name="Ibarra Gamez J.C."/>
            <person name="Enciso Ibarra J."/>
            <person name="Gomez Gil B."/>
            <person name="Galaviz Silva L."/>
        </authorList>
    </citation>
    <scope>NUCLEOTIDE SEQUENCE [LARGE SCALE GENOMIC DNA]</scope>
    <source>
        <strain evidence="4 7">36R_ATNSAL</strain>
    </source>
</reference>
<dbReference type="GeneID" id="61766961"/>
<reference evidence="3" key="5">
    <citation type="submission" date="2019-07" db="EMBL/GenBank/DDBJ databases">
        <title>Phylogenomic Reclassification of ATCC Bacillus Strains and Various Taxa within the Genus Bacillus.</title>
        <authorList>
            <person name="Riojas M.A."/>
            <person name="Frank A.M."/>
            <person name="Fenn S.L."/>
            <person name="King S."/>
            <person name="Brower S."/>
            <person name="Hazbon M.H."/>
        </authorList>
    </citation>
    <scope>NUCLEOTIDE SEQUENCE</scope>
    <source>
        <strain evidence="3">ATCC 27142</strain>
    </source>
</reference>
<proteinExistence type="predicted"/>
<dbReference type="EMBL" id="PEKP01000034">
    <property type="protein sequence ID" value="PIK25469.1"/>
    <property type="molecule type" value="Genomic_DNA"/>
</dbReference>
<reference evidence="1 9" key="4">
    <citation type="submission" date="2018-02" db="EMBL/GenBank/DDBJ databases">
        <title>The complete genome of two Bacillus pumilus strains from Cuatro Cienegas, Coahuila, Mexico.</title>
        <authorList>
            <person name="Zarza E."/>
            <person name="Alcaraz L.D."/>
            <person name="Aguilar-Salinas B."/>
            <person name="Islas A."/>
            <person name="Olmedo-Alvarez G."/>
        </authorList>
    </citation>
    <scope>NUCLEOTIDE SEQUENCE [LARGE SCALE GENOMIC DNA]</scope>
    <source>
        <strain evidence="1 9">145</strain>
    </source>
</reference>
<dbReference type="EMBL" id="CP027116">
    <property type="protein sequence ID" value="AVM23606.1"/>
    <property type="molecule type" value="Genomic_DNA"/>
</dbReference>
<dbReference type="OrthoDB" id="2886079at2"/>
<evidence type="ECO:0000313" key="8">
    <source>
        <dbReference type="Proteomes" id="UP000230768"/>
    </source>
</evidence>
<dbReference type="OMA" id="NDIECGT"/>
<dbReference type="Proteomes" id="UP000031978">
    <property type="component" value="Unassembled WGS sequence"/>
</dbReference>
<dbReference type="Gene3D" id="1.10.287.3030">
    <property type="match status" value="1"/>
</dbReference>
<evidence type="ECO:0000313" key="9">
    <source>
        <dbReference type="Proteomes" id="UP000264960"/>
    </source>
</evidence>
<dbReference type="RefSeq" id="WP_003210802.1">
    <property type="nucleotide sequence ID" value="NZ_CANLUN010000023.1"/>
</dbReference>
<dbReference type="AlphaFoldDB" id="A0A063YZX7"/>
<dbReference type="EMBL" id="VKQA01000001">
    <property type="protein sequence ID" value="MDR4249243.1"/>
    <property type="molecule type" value="Genomic_DNA"/>
</dbReference>
<dbReference type="Proteomes" id="UP000264960">
    <property type="component" value="Chromosome"/>
</dbReference>
<dbReference type="Proteomes" id="UP000230768">
    <property type="component" value="Unassembled WGS sequence"/>
</dbReference>
<protein>
    <submittedName>
        <fullName evidence="3">Antirepressor AbbA</fullName>
    </submittedName>
</protein>
<organism evidence="4 7">
    <name type="scientific">Bacillus pumilus</name>
    <name type="common">Bacillus mesentericus</name>
    <dbReference type="NCBI Taxonomy" id="1408"/>
    <lineage>
        <taxon>Bacteria</taxon>
        <taxon>Bacillati</taxon>
        <taxon>Bacillota</taxon>
        <taxon>Bacilli</taxon>
        <taxon>Bacillales</taxon>
        <taxon>Bacillaceae</taxon>
        <taxon>Bacillus</taxon>
    </lineage>
</organism>
<dbReference type="Proteomes" id="UP001182042">
    <property type="component" value="Unassembled WGS sequence"/>
</dbReference>
<dbReference type="EMBL" id="JXCL01000040">
    <property type="protein sequence ID" value="KIL12614.1"/>
    <property type="molecule type" value="Genomic_DNA"/>
</dbReference>
<evidence type="ECO:0000313" key="7">
    <source>
        <dbReference type="Proteomes" id="UP000228754"/>
    </source>
</evidence>
<evidence type="ECO:0000313" key="1">
    <source>
        <dbReference type="EMBL" id="AVM23606.1"/>
    </source>
</evidence>
<dbReference type="Proteomes" id="UP000228754">
    <property type="component" value="Unassembled WGS sequence"/>
</dbReference>
<evidence type="ECO:0000313" key="2">
    <source>
        <dbReference type="EMBL" id="KIL12614.1"/>
    </source>
</evidence>
<accession>A0A063YZX7</accession>
<dbReference type="EMBL" id="NKHG01000045">
    <property type="protein sequence ID" value="PCK21757.1"/>
    <property type="molecule type" value="Genomic_DNA"/>
</dbReference>
<sequence>MSVIENRFNEEEKKLLLNVLLNQEYAVELLSSEINDIECGTKNVDDNTYKQLITLYDRVRFEN</sequence>
<dbReference type="Pfam" id="PF14156">
    <property type="entry name" value="AbbA_antirepres"/>
    <property type="match status" value="1"/>
</dbReference>
<dbReference type="InterPro" id="IPR025446">
    <property type="entry name" value="Antirep_AbbA"/>
</dbReference>